<dbReference type="AlphaFoldDB" id="A0A3N1XTI8"/>
<name>A0A3N1XTI8_9FIRM</name>
<comment type="caution">
    <text evidence="1">The sequence shown here is derived from an EMBL/GenBank/DDBJ whole genome shotgun (WGS) entry which is preliminary data.</text>
</comment>
<proteinExistence type="predicted"/>
<dbReference type="Proteomes" id="UP000273083">
    <property type="component" value="Unassembled WGS sequence"/>
</dbReference>
<dbReference type="RefSeq" id="WP_123609368.1">
    <property type="nucleotide sequence ID" value="NZ_RJVG01000005.1"/>
</dbReference>
<dbReference type="OrthoDB" id="2020910at2"/>
<reference evidence="1 2" key="1">
    <citation type="submission" date="2018-11" db="EMBL/GenBank/DDBJ databases">
        <title>Genomic Encyclopedia of Type Strains, Phase IV (KMG-IV): sequencing the most valuable type-strain genomes for metagenomic binning, comparative biology and taxonomic classification.</title>
        <authorList>
            <person name="Goeker M."/>
        </authorList>
    </citation>
    <scope>NUCLEOTIDE SEQUENCE [LARGE SCALE GENOMIC DNA]</scope>
    <source>
        <strain evidence="1 2">DSM 26537</strain>
    </source>
</reference>
<keyword evidence="2" id="KW-1185">Reference proteome</keyword>
<sequence length="403" mass="46339">MNKKMKKLLLIIILLIIIPDYSVAASTISEKISIEDYIKLMAESINLTIDATDKHPYITAAMKEGLVNEGELATYTSNITKEDAAVIANRADELLHGTGHNTDLYDQIKTKKRLSDLSNITNSKQDAVIKIFSKGIMIGSSNGLYTHSRKFNGKEAVTVSEAKIIVTRVKTSSKRRKLSPDGQLIRMTNLPKNYKSYEYILESFPNAFYEKKFKYQLTKYHYKPVELVDYASPVRLKKKKFNDYKMQEVLDAYLDSWAKKVQTNLNTRLNVDYRTIDNEWINTLRKTYYIYGDSASDKPRTNDIKEYVAKVKKNKVIIKGTVSVEPSTIYYKKGYYIRTYIKFKIDDATNMNVQEEDLIYGRTVYLPNLKKDNWVTMYVDIELGSANGLSNGKDLAIFDDSIY</sequence>
<gene>
    <name evidence="1" type="ORF">EDD66_105126</name>
</gene>
<accession>A0A3N1XTI8</accession>
<evidence type="ECO:0008006" key="3">
    <source>
        <dbReference type="Google" id="ProtNLM"/>
    </source>
</evidence>
<evidence type="ECO:0000313" key="2">
    <source>
        <dbReference type="Proteomes" id="UP000273083"/>
    </source>
</evidence>
<organism evidence="1 2">
    <name type="scientific">Mobilisporobacter senegalensis</name>
    <dbReference type="NCBI Taxonomy" id="1329262"/>
    <lineage>
        <taxon>Bacteria</taxon>
        <taxon>Bacillati</taxon>
        <taxon>Bacillota</taxon>
        <taxon>Clostridia</taxon>
        <taxon>Lachnospirales</taxon>
        <taxon>Lachnospiraceae</taxon>
        <taxon>Mobilisporobacter</taxon>
    </lineage>
</organism>
<protein>
    <recommendedName>
        <fullName evidence="3">SLH domain-containing protein</fullName>
    </recommendedName>
</protein>
<dbReference type="EMBL" id="RJVG01000005">
    <property type="protein sequence ID" value="ROR28187.1"/>
    <property type="molecule type" value="Genomic_DNA"/>
</dbReference>
<evidence type="ECO:0000313" key="1">
    <source>
        <dbReference type="EMBL" id="ROR28187.1"/>
    </source>
</evidence>